<accession>A0A2G8Y0C7</accession>
<gene>
    <name evidence="1" type="ORF">TGCOUG_393460</name>
</gene>
<dbReference type="Proteomes" id="UP000236343">
    <property type="component" value="Unassembled WGS sequence"/>
</dbReference>
<reference evidence="1 2" key="1">
    <citation type="journal article" date="2016" name="Nat. Commun.">
        <title>Local admixture of amplified and diversified secreted pathogenesis determinants shapes mosaic Toxoplasma gondii genomes.</title>
        <authorList>
            <person name="Lorenzi H."/>
            <person name="Khan A."/>
            <person name="Behnke M.S."/>
            <person name="Namasivayam S."/>
            <person name="Swapna L.S."/>
            <person name="Hadjithomas M."/>
            <person name="Karamycheva S."/>
            <person name="Pinney D."/>
            <person name="Brunk B.P."/>
            <person name="Ajioka J.W."/>
            <person name="Ajzenberg D."/>
            <person name="Boothroyd J.C."/>
            <person name="Boyle J.P."/>
            <person name="Darde M.L."/>
            <person name="Diaz-Miranda M.A."/>
            <person name="Dubey J.P."/>
            <person name="Fritz H.M."/>
            <person name="Gennari S.M."/>
            <person name="Gregory B.D."/>
            <person name="Kim K."/>
            <person name="Saeij J.P."/>
            <person name="Su C."/>
            <person name="White M.W."/>
            <person name="Zhu X.Q."/>
            <person name="Howe D.K."/>
            <person name="Rosenthal B.M."/>
            <person name="Grigg M.E."/>
            <person name="Parkinson J."/>
            <person name="Liu L."/>
            <person name="Kissinger J.C."/>
            <person name="Roos D.S."/>
            <person name="Sibley L.D."/>
        </authorList>
    </citation>
    <scope>NUCLEOTIDE SEQUENCE [LARGE SCALE GENOMIC DNA]</scope>
    <source>
        <strain evidence="1 2">COUG</strain>
    </source>
</reference>
<evidence type="ECO:0000313" key="2">
    <source>
        <dbReference type="Proteomes" id="UP000236343"/>
    </source>
</evidence>
<dbReference type="EMBL" id="AGQR02001808">
    <property type="protein sequence ID" value="PIM00716.1"/>
    <property type="molecule type" value="Genomic_DNA"/>
</dbReference>
<proteinExistence type="predicted"/>
<dbReference type="VEuPathDB" id="ToxoDB:TGCOUG_393460"/>
<dbReference type="AlphaFoldDB" id="A0A2G8Y0C7"/>
<organism evidence="1 2">
    <name type="scientific">Toxoplasma gondii COUG</name>
    <dbReference type="NCBI Taxonomy" id="1074873"/>
    <lineage>
        <taxon>Eukaryota</taxon>
        <taxon>Sar</taxon>
        <taxon>Alveolata</taxon>
        <taxon>Apicomplexa</taxon>
        <taxon>Conoidasida</taxon>
        <taxon>Coccidia</taxon>
        <taxon>Eucoccidiorida</taxon>
        <taxon>Eimeriorina</taxon>
        <taxon>Sarcocystidae</taxon>
        <taxon>Toxoplasma</taxon>
    </lineage>
</organism>
<sequence>MWRGRMDRFFAGPVVAVVVIHDARYHTCKELAYIVAYGCPRDYFRGSKRYVYAATGAASEHARKPSHPLSFSCFCIPKSLYKVVSKAAVCEWVACRTNEICRRRNELRLSWGRETREKRGLHIYIYMHIDIDIAVHIVGAY</sequence>
<protein>
    <submittedName>
        <fullName evidence="1">Uncharacterized protein</fullName>
    </submittedName>
</protein>
<name>A0A2G8Y0C7_TOXGO</name>
<comment type="caution">
    <text evidence="1">The sequence shown here is derived from an EMBL/GenBank/DDBJ whole genome shotgun (WGS) entry which is preliminary data.</text>
</comment>
<evidence type="ECO:0000313" key="1">
    <source>
        <dbReference type="EMBL" id="PIM00716.1"/>
    </source>
</evidence>